<comment type="caution">
    <text evidence="2">The sequence shown here is derived from an EMBL/GenBank/DDBJ whole genome shotgun (WGS) entry which is preliminary data.</text>
</comment>
<dbReference type="PANTHER" id="PTHR46517:SF1">
    <property type="entry name" value="FRUCTOSE-2,6-BISPHOSPHATASE TIGAR"/>
    <property type="match status" value="1"/>
</dbReference>
<dbReference type="InterPro" id="IPR029033">
    <property type="entry name" value="His_PPase_superfam"/>
</dbReference>
<evidence type="ECO:0000313" key="2">
    <source>
        <dbReference type="EMBL" id="GLR06780.1"/>
    </source>
</evidence>
<dbReference type="Pfam" id="PF00300">
    <property type="entry name" value="His_Phos_1"/>
    <property type="match status" value="1"/>
</dbReference>
<dbReference type="InterPro" id="IPR013078">
    <property type="entry name" value="His_Pase_superF_clade-1"/>
</dbReference>
<evidence type="ECO:0000256" key="1">
    <source>
        <dbReference type="ARBA" id="ARBA00022801"/>
    </source>
</evidence>
<dbReference type="Proteomes" id="UP001156669">
    <property type="component" value="Unassembled WGS sequence"/>
</dbReference>
<gene>
    <name evidence="2" type="ORF">GCM10007906_43680</name>
</gene>
<reference evidence="3" key="1">
    <citation type="journal article" date="2019" name="Int. J. Syst. Evol. Microbiol.">
        <title>The Global Catalogue of Microorganisms (GCM) 10K type strain sequencing project: providing services to taxonomists for standard genome sequencing and annotation.</title>
        <authorList>
            <consortium name="The Broad Institute Genomics Platform"/>
            <consortium name="The Broad Institute Genome Sequencing Center for Infectious Disease"/>
            <person name="Wu L."/>
            <person name="Ma J."/>
        </authorList>
    </citation>
    <scope>NUCLEOTIDE SEQUENCE [LARGE SCALE GENOMIC DNA]</scope>
    <source>
        <strain evidence="3">NBRC 110633</strain>
    </source>
</reference>
<protein>
    <recommendedName>
        <fullName evidence="4">Histidine phosphatase family protein</fullName>
    </recommendedName>
</protein>
<name>A0ABQ5YCI4_9VIBR</name>
<dbReference type="SUPFAM" id="SSF53254">
    <property type="entry name" value="Phosphoglycerate mutase-like"/>
    <property type="match status" value="1"/>
</dbReference>
<dbReference type="Gene3D" id="3.40.50.1240">
    <property type="entry name" value="Phosphoglycerate mutase-like"/>
    <property type="match status" value="1"/>
</dbReference>
<keyword evidence="3" id="KW-1185">Reference proteome</keyword>
<organism evidence="2 3">
    <name type="scientific">Vibrio hyugaensis</name>
    <dbReference type="NCBI Taxonomy" id="1534743"/>
    <lineage>
        <taxon>Bacteria</taxon>
        <taxon>Pseudomonadati</taxon>
        <taxon>Pseudomonadota</taxon>
        <taxon>Gammaproteobacteria</taxon>
        <taxon>Vibrionales</taxon>
        <taxon>Vibrionaceae</taxon>
        <taxon>Vibrio</taxon>
    </lineage>
</organism>
<evidence type="ECO:0000313" key="3">
    <source>
        <dbReference type="Proteomes" id="UP001156669"/>
    </source>
</evidence>
<dbReference type="CDD" id="cd07067">
    <property type="entry name" value="HP_PGM_like"/>
    <property type="match status" value="1"/>
</dbReference>
<keyword evidence="1" id="KW-0378">Hydrolase</keyword>
<proteinExistence type="predicted"/>
<dbReference type="EMBL" id="BSOE01000058">
    <property type="protein sequence ID" value="GLR06780.1"/>
    <property type="molecule type" value="Genomic_DNA"/>
</dbReference>
<evidence type="ECO:0008006" key="4">
    <source>
        <dbReference type="Google" id="ProtNLM"/>
    </source>
</evidence>
<dbReference type="PANTHER" id="PTHR46517">
    <property type="entry name" value="FRUCTOSE-2,6-BISPHOSPHATASE TIGAR"/>
    <property type="match status" value="1"/>
</dbReference>
<accession>A0ABQ5YCI4</accession>
<sequence>MIHITFVRHGRSQADDLYVHEGRFDSPLTEVGIQQAEQRAKQFVEEGYQYDAILSSSLQRAPRCRDIL</sequence>
<dbReference type="InterPro" id="IPR051695">
    <property type="entry name" value="Phosphoglycerate_Mutase"/>
</dbReference>